<comment type="function">
    <text evidence="7 8">Binds directly to 23S ribosomal RNA and is necessary for the in vitro assembly process of the 50S ribosomal subunit. It is not involved in the protein synthesizing functions of that subunit.</text>
</comment>
<dbReference type="PANTHER" id="PTHR10986">
    <property type="entry name" value="39S RIBOSOMAL PROTEIN L20"/>
    <property type="match status" value="1"/>
</dbReference>
<dbReference type="HAMAP" id="MF_00382">
    <property type="entry name" value="Ribosomal_bL20"/>
    <property type="match status" value="1"/>
</dbReference>
<evidence type="ECO:0000313" key="10">
    <source>
        <dbReference type="Proteomes" id="UP000069135"/>
    </source>
</evidence>
<name>A0A0S1SXG6_9BACT</name>
<evidence type="ECO:0000256" key="8">
    <source>
        <dbReference type="RuleBase" id="RU000560"/>
    </source>
</evidence>
<dbReference type="GO" id="GO:0000027">
    <property type="term" value="P:ribosomal large subunit assembly"/>
    <property type="evidence" value="ECO:0007669"/>
    <property type="project" value="UniProtKB-UniRule"/>
</dbReference>
<evidence type="ECO:0000313" key="9">
    <source>
        <dbReference type="EMBL" id="ALM13526.1"/>
    </source>
</evidence>
<dbReference type="InterPro" id="IPR035566">
    <property type="entry name" value="Ribosomal_protein_bL20_C"/>
</dbReference>
<evidence type="ECO:0000256" key="2">
    <source>
        <dbReference type="ARBA" id="ARBA00022730"/>
    </source>
</evidence>
<accession>A0A0S1SSQ0</accession>
<dbReference type="GO" id="GO:1990904">
    <property type="term" value="C:ribonucleoprotein complex"/>
    <property type="evidence" value="ECO:0007669"/>
    <property type="project" value="UniProtKB-KW"/>
</dbReference>
<dbReference type="CDD" id="cd07026">
    <property type="entry name" value="Ribosomal_L20"/>
    <property type="match status" value="1"/>
</dbReference>
<dbReference type="GO" id="GO:0006412">
    <property type="term" value="P:translation"/>
    <property type="evidence" value="ECO:0007669"/>
    <property type="project" value="InterPro"/>
</dbReference>
<gene>
    <name evidence="7" type="primary">rplT</name>
    <name evidence="9" type="ORF">PeribacterD1_0857</name>
</gene>
<keyword evidence="5 7" id="KW-0687">Ribonucleoprotein</keyword>
<dbReference type="InterPro" id="IPR005813">
    <property type="entry name" value="Ribosomal_bL20"/>
</dbReference>
<proteinExistence type="inferred from homology"/>
<dbReference type="PROSITE" id="PS00937">
    <property type="entry name" value="RIBOSOMAL_L20"/>
    <property type="match status" value="1"/>
</dbReference>
<dbReference type="Gene3D" id="6.10.160.10">
    <property type="match status" value="1"/>
</dbReference>
<comment type="similarity">
    <text evidence="1 7 8">Belongs to the bacterial ribosomal protein bL20 family.</text>
</comment>
<dbReference type="InterPro" id="IPR049946">
    <property type="entry name" value="RIBOSOMAL_L20_CS"/>
</dbReference>
<dbReference type="STRING" id="1735162.PeribacterB2_0859"/>
<dbReference type="Proteomes" id="UP000069135">
    <property type="component" value="Chromosome"/>
</dbReference>
<dbReference type="PATRIC" id="fig|1735161.3.peg.836"/>
<accession>A0A0S1SN10</accession>
<dbReference type="Gene3D" id="1.10.1900.20">
    <property type="entry name" value="Ribosomal protein L20"/>
    <property type="match status" value="1"/>
</dbReference>
<reference evidence="9 10" key="2">
    <citation type="journal article" date="2016" name="PeerJ">
        <title>Analysis of five complete genome sequences for members of the class Peribacteria in the recently recognized Peregrinibacteria bacterial phylum.</title>
        <authorList>
            <person name="Anantharaman K."/>
            <person name="Brown C.T."/>
            <person name="Burstein D."/>
            <person name="Castelle C.J."/>
            <person name="Probst A.J."/>
            <person name="Thomas B.C."/>
            <person name="Williams K.H."/>
            <person name="Banfield J.F."/>
        </authorList>
    </citation>
    <scope>NUCLEOTIDE SEQUENCE [LARGE SCALE GENOMIC DNA]</scope>
    <source>
        <strain evidence="9">RIFOXYD1_FULL_PER-ii_59_16</strain>
    </source>
</reference>
<sequence>MRVKRGIVRHRRHAKIRKLAKGYRGMRRTTFVMAQQAVMKAGQHAYKDRRRKKRDFRSLWIIRLSAALRERGLKYSTVMGQILKKKIAIDRKVLSELAIHEPAAFDAVLKVAGAKA</sequence>
<evidence type="ECO:0000256" key="6">
    <source>
        <dbReference type="ARBA" id="ARBA00035172"/>
    </source>
</evidence>
<evidence type="ECO:0000256" key="7">
    <source>
        <dbReference type="HAMAP-Rule" id="MF_00382"/>
    </source>
</evidence>
<dbReference type="Pfam" id="PF00453">
    <property type="entry name" value="Ribosomal_L20"/>
    <property type="match status" value="1"/>
</dbReference>
<dbReference type="FunFam" id="1.10.1900.20:FF:000001">
    <property type="entry name" value="50S ribosomal protein L20"/>
    <property type="match status" value="1"/>
</dbReference>
<accession>A0A0S1SHN9</accession>
<dbReference type="AlphaFoldDB" id="A0A0S1SXG6"/>
<dbReference type="PRINTS" id="PR00062">
    <property type="entry name" value="RIBOSOMALL20"/>
</dbReference>
<dbReference type="NCBIfam" id="TIGR01032">
    <property type="entry name" value="rplT_bact"/>
    <property type="match status" value="1"/>
</dbReference>
<accession>A0A0S1SXG6</accession>
<keyword evidence="2 7" id="KW-0699">rRNA-binding</keyword>
<reference evidence="10" key="1">
    <citation type="submission" date="2015-10" db="EMBL/GenBank/DDBJ databases">
        <title>Analysis of five complete genome sequences for members of the class Peribacteria in the recently recognized Peregrinibacteria bacterial phylum.</title>
        <authorList>
            <person name="Anantharaman K."/>
            <person name="Brown C.T."/>
            <person name="Burstein D."/>
            <person name="Castelle C.J."/>
            <person name="Probst A.J."/>
            <person name="Thomas B.C."/>
            <person name="Williams K.H."/>
            <person name="Banfield J.F."/>
        </authorList>
    </citation>
    <scope>NUCLEOTIDE SEQUENCE [LARGE SCALE GENOMIC DNA]</scope>
</reference>
<organism evidence="9 10">
    <name type="scientific">Candidatus Peribacter riflensis</name>
    <dbReference type="NCBI Taxonomy" id="1735162"/>
    <lineage>
        <taxon>Bacteria</taxon>
        <taxon>Candidatus Peregrinibacteriota</taxon>
        <taxon>Candidatus Peribacteria</taxon>
        <taxon>Candidatus Peribacterales</taxon>
        <taxon>Candidatus Peribacteraceae</taxon>
        <taxon>Candidatus Peribacter</taxon>
    </lineage>
</organism>
<protein>
    <recommendedName>
        <fullName evidence="6 7">Large ribosomal subunit protein bL20</fullName>
    </recommendedName>
</protein>
<dbReference type="GO" id="GO:0019843">
    <property type="term" value="F:rRNA binding"/>
    <property type="evidence" value="ECO:0007669"/>
    <property type="project" value="UniProtKB-UniRule"/>
</dbReference>
<dbReference type="GO" id="GO:0003735">
    <property type="term" value="F:structural constituent of ribosome"/>
    <property type="evidence" value="ECO:0007669"/>
    <property type="project" value="InterPro"/>
</dbReference>
<evidence type="ECO:0000256" key="1">
    <source>
        <dbReference type="ARBA" id="ARBA00007698"/>
    </source>
</evidence>
<dbReference type="SUPFAM" id="SSF74731">
    <property type="entry name" value="Ribosomal protein L20"/>
    <property type="match status" value="1"/>
</dbReference>
<evidence type="ECO:0000256" key="5">
    <source>
        <dbReference type="ARBA" id="ARBA00023274"/>
    </source>
</evidence>
<dbReference type="GO" id="GO:0005840">
    <property type="term" value="C:ribosome"/>
    <property type="evidence" value="ECO:0007669"/>
    <property type="project" value="UniProtKB-KW"/>
</dbReference>
<dbReference type="EMBL" id="CP013065">
    <property type="protein sequence ID" value="ALM13526.1"/>
    <property type="molecule type" value="Genomic_DNA"/>
</dbReference>
<evidence type="ECO:0000256" key="3">
    <source>
        <dbReference type="ARBA" id="ARBA00022884"/>
    </source>
</evidence>
<accession>A0A0S1SP47</accession>
<evidence type="ECO:0000256" key="4">
    <source>
        <dbReference type="ARBA" id="ARBA00022980"/>
    </source>
</evidence>
<keyword evidence="4 7" id="KW-0689">Ribosomal protein</keyword>
<dbReference type="KEGG" id="prf:PeribacterA2_0857"/>
<keyword evidence="3 7" id="KW-0694">RNA-binding</keyword>